<reference evidence="2 3" key="1">
    <citation type="submission" date="2024-02" db="EMBL/GenBank/DDBJ databases">
        <authorList>
            <person name="Vignale AGUSTIN F."/>
            <person name="Sosa J E."/>
            <person name="Modenutti C."/>
        </authorList>
    </citation>
    <scope>NUCLEOTIDE SEQUENCE [LARGE SCALE GENOMIC DNA]</scope>
</reference>
<sequence length="135" mass="15550">MEWLYPKRRGPEWKQGWTRRTMASVSAPPLPLLAILAIVIFLLSLSQYTGYKQQLQHSMINFQLSLFLVPIMLMVFMSFCFNGGMLFNFWSSHPRQQDSLHRTGGSAWGVAVLLVVVLVLVSYQSSFHSKWFAHN</sequence>
<feature type="transmembrane region" description="Helical" evidence="1">
    <location>
        <begin position="62"/>
        <end position="85"/>
    </location>
</feature>
<evidence type="ECO:0000313" key="3">
    <source>
        <dbReference type="Proteomes" id="UP001642360"/>
    </source>
</evidence>
<feature type="transmembrane region" description="Helical" evidence="1">
    <location>
        <begin position="30"/>
        <end position="50"/>
    </location>
</feature>
<gene>
    <name evidence="2" type="ORF">ILEXP_LOCUS30896</name>
</gene>
<accession>A0ABC8SXZ9</accession>
<keyword evidence="1" id="KW-0812">Transmembrane</keyword>
<name>A0ABC8SXZ9_9AQUA</name>
<dbReference type="AlphaFoldDB" id="A0ABC8SXZ9"/>
<dbReference type="PANTHER" id="PTHR33306">
    <property type="entry name" value="EXPRESSED PROTEIN-RELATED-RELATED"/>
    <property type="match status" value="1"/>
</dbReference>
<organism evidence="2 3">
    <name type="scientific">Ilex paraguariensis</name>
    <name type="common">yerba mate</name>
    <dbReference type="NCBI Taxonomy" id="185542"/>
    <lineage>
        <taxon>Eukaryota</taxon>
        <taxon>Viridiplantae</taxon>
        <taxon>Streptophyta</taxon>
        <taxon>Embryophyta</taxon>
        <taxon>Tracheophyta</taxon>
        <taxon>Spermatophyta</taxon>
        <taxon>Magnoliopsida</taxon>
        <taxon>eudicotyledons</taxon>
        <taxon>Gunneridae</taxon>
        <taxon>Pentapetalae</taxon>
        <taxon>asterids</taxon>
        <taxon>campanulids</taxon>
        <taxon>Aquifoliales</taxon>
        <taxon>Aquifoliaceae</taxon>
        <taxon>Ilex</taxon>
    </lineage>
</organism>
<keyword evidence="1" id="KW-0472">Membrane</keyword>
<evidence type="ECO:0000256" key="1">
    <source>
        <dbReference type="SAM" id="Phobius"/>
    </source>
</evidence>
<protein>
    <submittedName>
        <fullName evidence="2">Uncharacterized protein</fullName>
    </submittedName>
</protein>
<evidence type="ECO:0000313" key="2">
    <source>
        <dbReference type="EMBL" id="CAK9162061.1"/>
    </source>
</evidence>
<feature type="transmembrane region" description="Helical" evidence="1">
    <location>
        <begin position="105"/>
        <end position="123"/>
    </location>
</feature>
<proteinExistence type="predicted"/>
<dbReference type="EMBL" id="CAUOFW020003791">
    <property type="protein sequence ID" value="CAK9162061.1"/>
    <property type="molecule type" value="Genomic_DNA"/>
</dbReference>
<comment type="caution">
    <text evidence="2">The sequence shown here is derived from an EMBL/GenBank/DDBJ whole genome shotgun (WGS) entry which is preliminary data.</text>
</comment>
<keyword evidence="3" id="KW-1185">Reference proteome</keyword>
<keyword evidence="1" id="KW-1133">Transmembrane helix</keyword>
<dbReference type="Proteomes" id="UP001642360">
    <property type="component" value="Unassembled WGS sequence"/>
</dbReference>
<dbReference type="PANTHER" id="PTHR33306:SF40">
    <property type="entry name" value="EXPRESSED PROTEIN"/>
    <property type="match status" value="1"/>
</dbReference>